<dbReference type="EMBL" id="CP042187">
    <property type="protein sequence ID" value="QDS69361.1"/>
    <property type="molecule type" value="Genomic_DNA"/>
</dbReference>
<feature type="domain" description="Rhodanese" evidence="1">
    <location>
        <begin position="189"/>
        <end position="291"/>
    </location>
</feature>
<dbReference type="PANTHER" id="PTHR43268:SF6">
    <property type="entry name" value="THIOSULFATE SULFURTRANSFERASE_RHODANESE-LIKE DOMAIN-CONTAINING PROTEIN 2"/>
    <property type="match status" value="1"/>
</dbReference>
<dbReference type="InterPro" id="IPR001763">
    <property type="entry name" value="Rhodanese-like_dom"/>
</dbReference>
<dbReference type="Gene3D" id="3.40.250.10">
    <property type="entry name" value="Rhodanese-like domain"/>
    <property type="match status" value="1"/>
</dbReference>
<accession>A0A517L148</accession>
<sequence length="442" mass="49692">MYMPTPSSSTITILAQPLSMKPFDLVQGQSDPVSYTCTCNAGEKGGSVLLFYRYWSNDPSLPGEHLAKAAHPADLAIWHEDLTQKLKLGGKLRIAKEGFNITVAGTRADITAYVSECCAHWSFSGLKLDTNSARDEFFKPSDGCACVFSNVSSVRVTAEITPMGIEGYLPWDWSRIESLPPAEFHERCLRGNNLLVDVRNHYESKIGYFVDPETGKPALRPPVRRFSQWPQFVKHHMQRALTEVQDNPKQIMTYCTGGIRCEKAVRWMEENTPQSDSKIITLRGGIAAYLTWMSKEIEAGRKSAQDSLFKGRNYVFDARGSTGLTEESEPVSKCHLCGALCDRLSKCHTKRCHLILVACHDCDTDELRCCRSCRDLDVTTTSTSQGQKNPRYICDCEAERERRLWGGDRVKSNRTRQSRKQKSDKVGLSDQIDIRVKVIDAT</sequence>
<dbReference type="SMART" id="SM00450">
    <property type="entry name" value="RHOD"/>
    <property type="match status" value="1"/>
</dbReference>
<keyword evidence="3" id="KW-1185">Reference proteome</keyword>
<dbReference type="SUPFAM" id="SSF52821">
    <property type="entry name" value="Rhodanese/Cell cycle control phosphatase"/>
    <property type="match status" value="1"/>
</dbReference>
<dbReference type="AlphaFoldDB" id="A0A517L148"/>
<evidence type="ECO:0000259" key="1">
    <source>
        <dbReference type="PROSITE" id="PS50206"/>
    </source>
</evidence>
<dbReference type="Gene3D" id="3.30.70.100">
    <property type="match status" value="1"/>
</dbReference>
<dbReference type="Proteomes" id="UP000316270">
    <property type="component" value="Chromosome 3"/>
</dbReference>
<name>A0A517L148_9PEZI</name>
<evidence type="ECO:0000313" key="3">
    <source>
        <dbReference type="Proteomes" id="UP000316270"/>
    </source>
</evidence>
<dbReference type="Pfam" id="PF17773">
    <property type="entry name" value="UPF0176_N"/>
    <property type="match status" value="1"/>
</dbReference>
<dbReference type="OrthoDB" id="25002at2759"/>
<reference evidence="2 3" key="1">
    <citation type="submission" date="2019-07" db="EMBL/GenBank/DDBJ databases">
        <title>Finished genome of Venturia effusa.</title>
        <authorList>
            <person name="Young C.A."/>
            <person name="Cox M.P."/>
            <person name="Ganley A.R.D."/>
            <person name="David W.J."/>
        </authorList>
    </citation>
    <scope>NUCLEOTIDE SEQUENCE [LARGE SCALE GENOMIC DNA]</scope>
    <source>
        <strain evidence="3">albino</strain>
    </source>
</reference>
<organism evidence="2 3">
    <name type="scientific">Venturia effusa</name>
    <dbReference type="NCBI Taxonomy" id="50376"/>
    <lineage>
        <taxon>Eukaryota</taxon>
        <taxon>Fungi</taxon>
        <taxon>Dikarya</taxon>
        <taxon>Ascomycota</taxon>
        <taxon>Pezizomycotina</taxon>
        <taxon>Dothideomycetes</taxon>
        <taxon>Pleosporomycetidae</taxon>
        <taxon>Venturiales</taxon>
        <taxon>Venturiaceae</taxon>
        <taxon>Venturia</taxon>
    </lineage>
</organism>
<dbReference type="PROSITE" id="PS50206">
    <property type="entry name" value="RHODANESE_3"/>
    <property type="match status" value="1"/>
</dbReference>
<proteinExistence type="predicted"/>
<dbReference type="InterPro" id="IPR020936">
    <property type="entry name" value="TrhO"/>
</dbReference>
<dbReference type="STRING" id="50376.A0A517L148"/>
<dbReference type="PANTHER" id="PTHR43268">
    <property type="entry name" value="THIOSULFATE SULFURTRANSFERASE/RHODANESE-LIKE DOMAIN-CONTAINING PROTEIN 2"/>
    <property type="match status" value="1"/>
</dbReference>
<protein>
    <recommendedName>
        <fullName evidence="1">Rhodanese domain-containing protein</fullName>
    </recommendedName>
</protein>
<evidence type="ECO:0000313" key="2">
    <source>
        <dbReference type="EMBL" id="QDS69361.1"/>
    </source>
</evidence>
<dbReference type="InterPro" id="IPR040503">
    <property type="entry name" value="TRHO_N"/>
</dbReference>
<dbReference type="InterPro" id="IPR036873">
    <property type="entry name" value="Rhodanese-like_dom_sf"/>
</dbReference>
<dbReference type="Pfam" id="PF12368">
    <property type="entry name" value="Rhodanese_C"/>
    <property type="match status" value="1"/>
</dbReference>
<dbReference type="InterPro" id="IPR022111">
    <property type="entry name" value="Rhodanese_C"/>
</dbReference>
<gene>
    <name evidence="2" type="ORF">FKW77_004205</name>
</gene>